<dbReference type="Proteomes" id="UP000250235">
    <property type="component" value="Unassembled WGS sequence"/>
</dbReference>
<sequence length="143" mass="16181">MKKAVGALSIDDVISSDITISRKLSAVVKRSDVVQDDLSAESYSATSRWYFELAIAKRCRSNKLVRQRFAFALRIQQMLFAMRKTAVASFSRPTTGQPAASTSRRNQQYIQTRATLDQLLIYIQSQDDVPVAAVVRDNQYRRS</sequence>
<accession>A0A2Z7DC03</accession>
<evidence type="ECO:0000313" key="1">
    <source>
        <dbReference type="EMBL" id="KZV57150.1"/>
    </source>
</evidence>
<dbReference type="AlphaFoldDB" id="A0A2Z7DC03"/>
<proteinExistence type="predicted"/>
<name>A0A2Z7DC03_9LAMI</name>
<gene>
    <name evidence="1" type="ORF">F511_42354</name>
</gene>
<reference evidence="1 2" key="1">
    <citation type="journal article" date="2015" name="Proc. Natl. Acad. Sci. U.S.A.">
        <title>The resurrection genome of Boea hygrometrica: A blueprint for survival of dehydration.</title>
        <authorList>
            <person name="Xiao L."/>
            <person name="Yang G."/>
            <person name="Zhang L."/>
            <person name="Yang X."/>
            <person name="Zhao S."/>
            <person name="Ji Z."/>
            <person name="Zhou Q."/>
            <person name="Hu M."/>
            <person name="Wang Y."/>
            <person name="Chen M."/>
            <person name="Xu Y."/>
            <person name="Jin H."/>
            <person name="Xiao X."/>
            <person name="Hu G."/>
            <person name="Bao F."/>
            <person name="Hu Y."/>
            <person name="Wan P."/>
            <person name="Li L."/>
            <person name="Deng X."/>
            <person name="Kuang T."/>
            <person name="Xiang C."/>
            <person name="Zhu J.K."/>
            <person name="Oliver M.J."/>
            <person name="He Y."/>
        </authorList>
    </citation>
    <scope>NUCLEOTIDE SEQUENCE [LARGE SCALE GENOMIC DNA]</scope>
    <source>
        <strain evidence="2">cv. XS01</strain>
    </source>
</reference>
<dbReference type="EMBL" id="KQ987481">
    <property type="protein sequence ID" value="KZV57150.1"/>
    <property type="molecule type" value="Genomic_DNA"/>
</dbReference>
<organism evidence="1 2">
    <name type="scientific">Dorcoceras hygrometricum</name>
    <dbReference type="NCBI Taxonomy" id="472368"/>
    <lineage>
        <taxon>Eukaryota</taxon>
        <taxon>Viridiplantae</taxon>
        <taxon>Streptophyta</taxon>
        <taxon>Embryophyta</taxon>
        <taxon>Tracheophyta</taxon>
        <taxon>Spermatophyta</taxon>
        <taxon>Magnoliopsida</taxon>
        <taxon>eudicotyledons</taxon>
        <taxon>Gunneridae</taxon>
        <taxon>Pentapetalae</taxon>
        <taxon>asterids</taxon>
        <taxon>lamiids</taxon>
        <taxon>Lamiales</taxon>
        <taxon>Gesneriaceae</taxon>
        <taxon>Didymocarpoideae</taxon>
        <taxon>Trichosporeae</taxon>
        <taxon>Loxocarpinae</taxon>
        <taxon>Dorcoceras</taxon>
    </lineage>
</organism>
<protein>
    <submittedName>
        <fullName evidence="1">Uncharacterized protein</fullName>
    </submittedName>
</protein>
<keyword evidence="2" id="KW-1185">Reference proteome</keyword>
<evidence type="ECO:0000313" key="2">
    <source>
        <dbReference type="Proteomes" id="UP000250235"/>
    </source>
</evidence>